<dbReference type="AlphaFoldDB" id="A0A7Y8D4H0"/>
<proteinExistence type="predicted"/>
<name>A0A7Y8D4H0_PSEPU</name>
<evidence type="ECO:0000313" key="3">
    <source>
        <dbReference type="Proteomes" id="UP000542695"/>
    </source>
</evidence>
<comment type="caution">
    <text evidence="2">The sequence shown here is derived from an EMBL/GenBank/DDBJ whole genome shotgun (WGS) entry which is preliminary data.</text>
</comment>
<accession>A0A7Y8D4H0</accession>
<feature type="region of interest" description="Disordered" evidence="1">
    <location>
        <begin position="1"/>
        <end position="43"/>
    </location>
</feature>
<evidence type="ECO:0000313" key="2">
    <source>
        <dbReference type="EMBL" id="NWC83749.1"/>
    </source>
</evidence>
<organism evidence="2 3">
    <name type="scientific">Pseudomonas putida</name>
    <name type="common">Arthrobacter siderocapsulatus</name>
    <dbReference type="NCBI Taxonomy" id="303"/>
    <lineage>
        <taxon>Bacteria</taxon>
        <taxon>Pseudomonadati</taxon>
        <taxon>Pseudomonadota</taxon>
        <taxon>Gammaproteobacteria</taxon>
        <taxon>Pseudomonadales</taxon>
        <taxon>Pseudomonadaceae</taxon>
        <taxon>Pseudomonas</taxon>
    </lineage>
</organism>
<dbReference type="Pfam" id="PF14427">
    <property type="entry name" value="Pput2613-deam"/>
    <property type="match status" value="1"/>
</dbReference>
<gene>
    <name evidence="2" type="ORF">HX798_26180</name>
</gene>
<evidence type="ECO:0000256" key="1">
    <source>
        <dbReference type="SAM" id="MobiDB-lite"/>
    </source>
</evidence>
<dbReference type="EMBL" id="JACARV010000103">
    <property type="protein sequence ID" value="NWC83749.1"/>
    <property type="molecule type" value="Genomic_DNA"/>
</dbReference>
<dbReference type="InterPro" id="IPR027472">
    <property type="entry name" value="Pput2613-NH3ase"/>
</dbReference>
<dbReference type="RefSeq" id="WP_161872485.1">
    <property type="nucleotide sequence ID" value="NZ_JACARV010000103.1"/>
</dbReference>
<protein>
    <submittedName>
        <fullName evidence="2">Uncharacterized protein</fullName>
    </submittedName>
</protein>
<dbReference type="Proteomes" id="UP000542695">
    <property type="component" value="Unassembled WGS sequence"/>
</dbReference>
<sequence>MNSFKGATGADVEYKWPSSDAKSSEVWSAKSKKTQKVSGSGCG</sequence>
<reference evidence="2 3" key="1">
    <citation type="submission" date="2020-04" db="EMBL/GenBank/DDBJ databases">
        <title>Molecular characterization of pseudomonads from Agaricus bisporus reveal novel blotch 2 pathogens in Western Europe.</title>
        <authorList>
            <person name="Taparia T."/>
            <person name="Krijger M."/>
            <person name="Haynes E."/>
            <person name="Elpinstone J.G."/>
            <person name="Noble R."/>
            <person name="Van Der Wolf J."/>
        </authorList>
    </citation>
    <scope>NUCLEOTIDE SEQUENCE [LARGE SCALE GENOMIC DNA]</scope>
    <source>
        <strain evidence="2 3">P7765</strain>
    </source>
</reference>